<dbReference type="EMBL" id="KZ987998">
    <property type="protein sequence ID" value="RKP13529.1"/>
    <property type="molecule type" value="Genomic_DNA"/>
</dbReference>
<dbReference type="Proteomes" id="UP000267251">
    <property type="component" value="Unassembled WGS sequence"/>
</dbReference>
<dbReference type="GO" id="GO:0005801">
    <property type="term" value="C:cis-Golgi network"/>
    <property type="evidence" value="ECO:0007669"/>
    <property type="project" value="InterPro"/>
</dbReference>
<dbReference type="InterPro" id="IPR048320">
    <property type="entry name" value="COG3_N"/>
</dbReference>
<dbReference type="Pfam" id="PF04136">
    <property type="entry name" value="COG3_N"/>
    <property type="match status" value="1"/>
</dbReference>
<sequence>MSESPQTVPSPKDTLDAPATTKDGPDALMRWLRIEEDEAHQWSRQPFRRECEKMEEARGLCAQTTQDLAVLQQALAQVEATYQVLETHTSGVRSSCEPWMEKEAHLSELVKALEETISWFDLAEKAGALFDQPDPSMVTHSDFLPMVHRVQEAIAFLNAHPQYLDTPRYKSRFYQCQRKAAITIQRYILQQWSGVEEEWRAGKDKSSFTTQHVRLRSLVNEIQPMVKVLESLALDDPKERIFPKECAAQ</sequence>
<evidence type="ECO:0000256" key="2">
    <source>
        <dbReference type="SAM" id="MobiDB-lite"/>
    </source>
</evidence>
<dbReference type="PANTHER" id="PTHR13302:SF8">
    <property type="entry name" value="CONSERVED OLIGOMERIC GOLGI COMPLEX SUBUNIT 3"/>
    <property type="match status" value="1"/>
</dbReference>
<evidence type="ECO:0000313" key="4">
    <source>
        <dbReference type="EMBL" id="RKP13529.1"/>
    </source>
</evidence>
<feature type="non-terminal residue" evidence="4">
    <location>
        <position position="249"/>
    </location>
</feature>
<organism evidence="4 5">
    <name type="scientific">Piptocephalis cylindrospora</name>
    <dbReference type="NCBI Taxonomy" id="1907219"/>
    <lineage>
        <taxon>Eukaryota</taxon>
        <taxon>Fungi</taxon>
        <taxon>Fungi incertae sedis</taxon>
        <taxon>Zoopagomycota</taxon>
        <taxon>Zoopagomycotina</taxon>
        <taxon>Zoopagomycetes</taxon>
        <taxon>Zoopagales</taxon>
        <taxon>Piptocephalidaceae</taxon>
        <taxon>Piptocephalis</taxon>
    </lineage>
</organism>
<feature type="coiled-coil region" evidence="1">
    <location>
        <begin position="61"/>
        <end position="88"/>
    </location>
</feature>
<dbReference type="OrthoDB" id="296793at2759"/>
<dbReference type="GO" id="GO:0007030">
    <property type="term" value="P:Golgi organization"/>
    <property type="evidence" value="ECO:0007669"/>
    <property type="project" value="TreeGrafter"/>
</dbReference>
<name>A0A4V1IY70_9FUNG</name>
<dbReference type="PANTHER" id="PTHR13302">
    <property type="entry name" value="CONSERVED OLIGOMERIC GOLGI COMPLEX COMPONENT 3"/>
    <property type="match status" value="1"/>
</dbReference>
<evidence type="ECO:0000259" key="3">
    <source>
        <dbReference type="Pfam" id="PF04136"/>
    </source>
</evidence>
<keyword evidence="5" id="KW-1185">Reference proteome</keyword>
<dbReference type="GO" id="GO:0006891">
    <property type="term" value="P:intra-Golgi vesicle-mediated transport"/>
    <property type="evidence" value="ECO:0007669"/>
    <property type="project" value="TreeGrafter"/>
</dbReference>
<protein>
    <submittedName>
        <fullName evidence="4">Sec34-like family-domain-containing protein</fullName>
    </submittedName>
</protein>
<dbReference type="GO" id="GO:0016020">
    <property type="term" value="C:membrane"/>
    <property type="evidence" value="ECO:0007669"/>
    <property type="project" value="InterPro"/>
</dbReference>
<keyword evidence="1" id="KW-0175">Coiled coil</keyword>
<dbReference type="GO" id="GO:0017119">
    <property type="term" value="C:Golgi transport complex"/>
    <property type="evidence" value="ECO:0007669"/>
    <property type="project" value="TreeGrafter"/>
</dbReference>
<feature type="domain" description="Conserved oligomeric Golgi complex subunit 3 N-terminal" evidence="3">
    <location>
        <begin position="53"/>
        <end position="190"/>
    </location>
</feature>
<proteinExistence type="predicted"/>
<evidence type="ECO:0000313" key="5">
    <source>
        <dbReference type="Proteomes" id="UP000267251"/>
    </source>
</evidence>
<dbReference type="GO" id="GO:0006886">
    <property type="term" value="P:intracellular protein transport"/>
    <property type="evidence" value="ECO:0007669"/>
    <property type="project" value="InterPro"/>
</dbReference>
<accession>A0A4V1IY70</accession>
<feature type="region of interest" description="Disordered" evidence="2">
    <location>
        <begin position="1"/>
        <end position="24"/>
    </location>
</feature>
<dbReference type="InterPro" id="IPR007265">
    <property type="entry name" value="COG_su3"/>
</dbReference>
<evidence type="ECO:0000256" key="1">
    <source>
        <dbReference type="SAM" id="Coils"/>
    </source>
</evidence>
<dbReference type="AlphaFoldDB" id="A0A4V1IY70"/>
<reference evidence="5" key="1">
    <citation type="journal article" date="2018" name="Nat. Microbiol.">
        <title>Leveraging single-cell genomics to expand the fungal tree of life.</title>
        <authorList>
            <person name="Ahrendt S.R."/>
            <person name="Quandt C.A."/>
            <person name="Ciobanu D."/>
            <person name="Clum A."/>
            <person name="Salamov A."/>
            <person name="Andreopoulos B."/>
            <person name="Cheng J.F."/>
            <person name="Woyke T."/>
            <person name="Pelin A."/>
            <person name="Henrissat B."/>
            <person name="Reynolds N.K."/>
            <person name="Benny G.L."/>
            <person name="Smith M.E."/>
            <person name="James T.Y."/>
            <person name="Grigoriev I.V."/>
        </authorList>
    </citation>
    <scope>NUCLEOTIDE SEQUENCE [LARGE SCALE GENOMIC DNA]</scope>
</reference>
<gene>
    <name evidence="4" type="ORF">BJ684DRAFT_19987</name>
</gene>